<dbReference type="PANTHER" id="PTHR48090">
    <property type="entry name" value="UNDECAPRENYL-PHOSPHATE 4-DEOXY-4-FORMAMIDO-L-ARABINOSE TRANSFERASE-RELATED"/>
    <property type="match status" value="1"/>
</dbReference>
<gene>
    <name evidence="10" type="ORF">A3C07_03140</name>
</gene>
<comment type="caution">
    <text evidence="10">The sequence shown here is derived from an EMBL/GenBank/DDBJ whole genome shotgun (WGS) entry which is preliminary data.</text>
</comment>
<accession>A0A1G2KIW1</accession>
<dbReference type="GO" id="GO:0009103">
    <property type="term" value="P:lipopolysaccharide biosynthetic process"/>
    <property type="evidence" value="ECO:0007669"/>
    <property type="project" value="UniProtKB-KW"/>
</dbReference>
<evidence type="ECO:0000256" key="1">
    <source>
        <dbReference type="ARBA" id="ARBA00022475"/>
    </source>
</evidence>
<evidence type="ECO:0000256" key="2">
    <source>
        <dbReference type="ARBA" id="ARBA00022676"/>
    </source>
</evidence>
<feature type="transmembrane region" description="Helical" evidence="8">
    <location>
        <begin position="225"/>
        <end position="252"/>
    </location>
</feature>
<proteinExistence type="predicted"/>
<dbReference type="SUPFAM" id="SSF53448">
    <property type="entry name" value="Nucleotide-diphospho-sugar transferases"/>
    <property type="match status" value="1"/>
</dbReference>
<dbReference type="InterPro" id="IPR029044">
    <property type="entry name" value="Nucleotide-diphossugar_trans"/>
</dbReference>
<evidence type="ECO:0000256" key="4">
    <source>
        <dbReference type="ARBA" id="ARBA00022692"/>
    </source>
</evidence>
<keyword evidence="4 8" id="KW-0812">Transmembrane</keyword>
<protein>
    <recommendedName>
        <fullName evidence="9">Glycosyltransferase 2-like domain-containing protein</fullName>
    </recommendedName>
</protein>
<feature type="transmembrane region" description="Helical" evidence="8">
    <location>
        <begin position="264"/>
        <end position="287"/>
    </location>
</feature>
<dbReference type="EMBL" id="MHQI01000041">
    <property type="protein sequence ID" value="OGZ99369.1"/>
    <property type="molecule type" value="Genomic_DNA"/>
</dbReference>
<dbReference type="Proteomes" id="UP000179023">
    <property type="component" value="Unassembled WGS sequence"/>
</dbReference>
<feature type="domain" description="Glycosyltransferase 2-like" evidence="9">
    <location>
        <begin position="3"/>
        <end position="157"/>
    </location>
</feature>
<sequence>MISIIFPAYNEEDNVKELYHRIKEVAEQLRVPYEIIAVENGSTDATLERLKECTPIKIIVFTKNFGQTSALDAGIHAARGDVIITMDADLQNDPADIPLLLEKIDEGYDCVAGWRRERKDSFGRWLLSRAANWLTRFVTGLKLHDFACALKAFKREFMHGVHLYGEMHVFLPVILHARGAKVAEIPVRHHERKHGISKHYFMKAVKDIADLFTVKFLFSHSGRPLVFFGGWGIVSIFVALVSAGIAVTSTYVEGIHIIESPYSLLAVMFLILGFILFMMGFVAELLVRVYYEGRDFTPYVVSDIMEIPGDSKRGKLEEGLY</sequence>
<keyword evidence="5" id="KW-0448">Lipopolysaccharide biosynthesis</keyword>
<dbReference type="PANTHER" id="PTHR48090:SF3">
    <property type="entry name" value="UNDECAPRENYL-PHOSPHATE 4-DEOXY-4-FORMAMIDO-L-ARABINOSE TRANSFERASE"/>
    <property type="match status" value="1"/>
</dbReference>
<keyword evidence="7 8" id="KW-0472">Membrane</keyword>
<evidence type="ECO:0000256" key="3">
    <source>
        <dbReference type="ARBA" id="ARBA00022679"/>
    </source>
</evidence>
<name>A0A1G2KIW1_9BACT</name>
<dbReference type="STRING" id="1802270.A3C07_03140"/>
<dbReference type="InterPro" id="IPR001173">
    <property type="entry name" value="Glyco_trans_2-like"/>
</dbReference>
<evidence type="ECO:0000256" key="5">
    <source>
        <dbReference type="ARBA" id="ARBA00022985"/>
    </source>
</evidence>
<dbReference type="GO" id="GO:0005886">
    <property type="term" value="C:plasma membrane"/>
    <property type="evidence" value="ECO:0007669"/>
    <property type="project" value="TreeGrafter"/>
</dbReference>
<evidence type="ECO:0000259" key="9">
    <source>
        <dbReference type="Pfam" id="PF00535"/>
    </source>
</evidence>
<keyword evidence="3" id="KW-0808">Transferase</keyword>
<dbReference type="Gene3D" id="3.90.550.10">
    <property type="entry name" value="Spore Coat Polysaccharide Biosynthesis Protein SpsA, Chain A"/>
    <property type="match status" value="1"/>
</dbReference>
<keyword evidence="2" id="KW-0328">Glycosyltransferase</keyword>
<keyword evidence="1" id="KW-1003">Cell membrane</keyword>
<dbReference type="InterPro" id="IPR050256">
    <property type="entry name" value="Glycosyltransferase_2"/>
</dbReference>
<dbReference type="AlphaFoldDB" id="A0A1G2KIW1"/>
<evidence type="ECO:0000256" key="7">
    <source>
        <dbReference type="ARBA" id="ARBA00023136"/>
    </source>
</evidence>
<organism evidence="10 11">
    <name type="scientific">Candidatus Sungbacteria bacterium RIFCSPHIGHO2_02_FULL_47_11</name>
    <dbReference type="NCBI Taxonomy" id="1802270"/>
    <lineage>
        <taxon>Bacteria</taxon>
        <taxon>Candidatus Sungiibacteriota</taxon>
    </lineage>
</organism>
<dbReference type="Pfam" id="PF00535">
    <property type="entry name" value="Glycos_transf_2"/>
    <property type="match status" value="1"/>
</dbReference>
<evidence type="ECO:0000256" key="8">
    <source>
        <dbReference type="SAM" id="Phobius"/>
    </source>
</evidence>
<keyword evidence="6 8" id="KW-1133">Transmembrane helix</keyword>
<evidence type="ECO:0000313" key="11">
    <source>
        <dbReference type="Proteomes" id="UP000179023"/>
    </source>
</evidence>
<evidence type="ECO:0000256" key="6">
    <source>
        <dbReference type="ARBA" id="ARBA00022989"/>
    </source>
</evidence>
<dbReference type="CDD" id="cd04187">
    <property type="entry name" value="DPM1_like_bac"/>
    <property type="match status" value="1"/>
</dbReference>
<dbReference type="GO" id="GO:0016757">
    <property type="term" value="F:glycosyltransferase activity"/>
    <property type="evidence" value="ECO:0007669"/>
    <property type="project" value="UniProtKB-KW"/>
</dbReference>
<reference evidence="10 11" key="1">
    <citation type="journal article" date="2016" name="Nat. Commun.">
        <title>Thousands of microbial genomes shed light on interconnected biogeochemical processes in an aquifer system.</title>
        <authorList>
            <person name="Anantharaman K."/>
            <person name="Brown C.T."/>
            <person name="Hug L.A."/>
            <person name="Sharon I."/>
            <person name="Castelle C.J."/>
            <person name="Probst A.J."/>
            <person name="Thomas B.C."/>
            <person name="Singh A."/>
            <person name="Wilkins M.J."/>
            <person name="Karaoz U."/>
            <person name="Brodie E.L."/>
            <person name="Williams K.H."/>
            <person name="Hubbard S.S."/>
            <person name="Banfield J.F."/>
        </authorList>
    </citation>
    <scope>NUCLEOTIDE SEQUENCE [LARGE SCALE GENOMIC DNA]</scope>
</reference>
<evidence type="ECO:0000313" key="10">
    <source>
        <dbReference type="EMBL" id="OGZ99369.1"/>
    </source>
</evidence>